<sequence>MKNTMKNFIITTLLFSSISCYSQTVGLKEVAASEDKSLKNVSYLKDSDRSLNKFEGTWKGEYNDKKYEFKFVKKTQENYTPKRDVLIGRFIVKDLAGNILYSTLDKPDNDTGLSGLNFQKDLKIYKINYAGKDSNCGEYGTVYIYFKDPNNLKEMSLLFLGSGDITVKEKCKDYSPLILTEKTLKLTKQ</sequence>
<dbReference type="OrthoDB" id="1274930at2"/>
<organism evidence="2 3">
    <name type="scientific">Elizabethkingia bruuniana</name>
    <dbReference type="NCBI Taxonomy" id="1756149"/>
    <lineage>
        <taxon>Bacteria</taxon>
        <taxon>Pseudomonadati</taxon>
        <taxon>Bacteroidota</taxon>
        <taxon>Flavobacteriia</taxon>
        <taxon>Flavobacteriales</taxon>
        <taxon>Weeksellaceae</taxon>
        <taxon>Elizabethkingia</taxon>
    </lineage>
</organism>
<accession>A0A7T7V0G8</accession>
<evidence type="ECO:0000313" key="3">
    <source>
        <dbReference type="Proteomes" id="UP000595426"/>
    </source>
</evidence>
<dbReference type="GeneID" id="93133853"/>
<dbReference type="Proteomes" id="UP000595426">
    <property type="component" value="Chromosome"/>
</dbReference>
<keyword evidence="3" id="KW-1185">Reference proteome</keyword>
<feature type="domain" description="DUF6705" evidence="1">
    <location>
        <begin position="5"/>
        <end position="154"/>
    </location>
</feature>
<gene>
    <name evidence="2" type="ORF">I6H88_03095</name>
</gene>
<dbReference type="AlphaFoldDB" id="A0A7T7V0G8"/>
<dbReference type="Pfam" id="PF20448">
    <property type="entry name" value="DUF6705"/>
    <property type="match status" value="1"/>
</dbReference>
<dbReference type="KEGG" id="egm:AYC65_13130"/>
<dbReference type="InterPro" id="IPR046551">
    <property type="entry name" value="DUF6705"/>
</dbReference>
<protein>
    <recommendedName>
        <fullName evidence="1">DUF6705 domain-containing protein</fullName>
    </recommendedName>
</protein>
<dbReference type="EMBL" id="CP067018">
    <property type="protein sequence ID" value="QQN59582.1"/>
    <property type="molecule type" value="Genomic_DNA"/>
</dbReference>
<reference evidence="2 3" key="1">
    <citation type="submission" date="2020-12" db="EMBL/GenBank/DDBJ databases">
        <title>FDA dAtabase for Regulatory Grade micrObial Sequences (FDA-ARGOS): Supporting development and validation of Infectious Disease Dx tests.</title>
        <authorList>
            <person name="Kerrigan L."/>
            <person name="Long C."/>
            <person name="Tallon L."/>
            <person name="Sadzewicz L."/>
            <person name="Zhao X."/>
            <person name="Boylan J."/>
            <person name="Ott S."/>
            <person name="Bowen H."/>
            <person name="Vavikolanu K."/>
            <person name="Mehta A."/>
            <person name="Aluvathingal J."/>
            <person name="Nadendla S."/>
            <person name="Yan Y."/>
            <person name="Sichtig H."/>
        </authorList>
    </citation>
    <scope>NUCLEOTIDE SEQUENCE [LARGE SCALE GENOMIC DNA]</scope>
    <source>
        <strain evidence="2 3">FDAARGOS_1031</strain>
    </source>
</reference>
<evidence type="ECO:0000313" key="2">
    <source>
        <dbReference type="EMBL" id="QQN59582.1"/>
    </source>
</evidence>
<name>A0A7T7V0G8_9FLAO</name>
<proteinExistence type="predicted"/>
<dbReference type="RefSeq" id="WP_059333847.1">
    <property type="nucleotide sequence ID" value="NZ_CBCSDR010000006.1"/>
</dbReference>
<evidence type="ECO:0000259" key="1">
    <source>
        <dbReference type="Pfam" id="PF20448"/>
    </source>
</evidence>
<dbReference type="PROSITE" id="PS51257">
    <property type="entry name" value="PROKAR_LIPOPROTEIN"/>
    <property type="match status" value="1"/>
</dbReference>